<feature type="region of interest" description="Disordered" evidence="1">
    <location>
        <begin position="617"/>
        <end position="643"/>
    </location>
</feature>
<feature type="region of interest" description="Disordered" evidence="1">
    <location>
        <begin position="183"/>
        <end position="206"/>
    </location>
</feature>
<dbReference type="SUPFAM" id="SSF47923">
    <property type="entry name" value="Ypt/Rab-GAP domain of gyp1p"/>
    <property type="match status" value="2"/>
</dbReference>
<dbReference type="Gene3D" id="1.10.10.750">
    <property type="entry name" value="Ypt/Rab-GAP domain of gyp1p, domain 1"/>
    <property type="match status" value="1"/>
</dbReference>
<sequence length="822" mass="88305">MEKLETLLALERAEITAKHKGAAYPQHISGCSTHSARQKAQEIGRADKWVKMLRDWSKYRGGEKLASLPEMRRRVYKGIPPQVRGQVWSLLLDMEKVKSPKPQARLYSQDLKQIDLGGNRAFRNRIMFRERYGIKWVPGAPRGEATFPRGTPAERTPRAAHSGVLGQPPGLVLSQVRPPKPDLTAGPPDCAGPHRPPRLIWERGPRTAPRASGSGLLWCWRLACSGALQPTGHLRGPLQGSVSSARREPIQELRGGHCQGMSQVMAILLTFLGEEDAFWALVQLMTDEKHAMHAKGTGSPCCPLGPRATALNPGLVQATLPSLLVLLLHTCHPPVPSEPTARQSPGGSNTPSCAPSLAAKPRRGPGTPPSPTPASARAGRLPTPQPRVPAELGLREQGLCPSRPGLRLSCLGRACPARAQEGPARWARVTAGAGGQWRVLTLCWDHHRALLKLPLLDLLSPQTPFALTLKLWDAYILESKHMPMAMVYTVLKVPERGVQAAEAGWPAQEPRGRSPEHVLGSGPAHGSPGHSRPAGVVPSGTQPPPTGEHLLKLPLEGLQEFLQEMLSRAWALEDDAVLRQLQASMVELRRTKWDLLPSGALSSSLLRSHPLGHIKTLPGEDGLALPGPPAQHEQPGPSPGPAILKAKEQWHEGATAAGLPLGTPEAPSLACLSPAQDSPQDRLQPHLSVNHEATGKWPPDNGFEPECWVLSPSTPAWATRRAARQARPCKPTEVPATGSAQPTEDGTSRPTTPLLPCGNCSQHPSWGSDQHGRDGAGAVPQEQAPRVPTTPNLCVHKGAGHSGVSREQGDCEHSDPEALGSQ</sequence>
<dbReference type="GO" id="GO:0005096">
    <property type="term" value="F:GTPase activator activity"/>
    <property type="evidence" value="ECO:0007669"/>
    <property type="project" value="TreeGrafter"/>
</dbReference>
<accession>A0A4U1ENT9</accession>
<dbReference type="Proteomes" id="UP000308365">
    <property type="component" value="Unassembled WGS sequence"/>
</dbReference>
<dbReference type="FunFam" id="1.10.10.750:FF:000001">
    <property type="entry name" value="TBC1 domain family member 10A"/>
    <property type="match status" value="1"/>
</dbReference>
<evidence type="ECO:0000259" key="2">
    <source>
        <dbReference type="PROSITE" id="PS50086"/>
    </source>
</evidence>
<dbReference type="Gene3D" id="1.10.8.270">
    <property type="entry name" value="putative rabgap domain of human tbc1 domain family member 14 like domains"/>
    <property type="match status" value="1"/>
</dbReference>
<feature type="compositionally biased region" description="Low complexity" evidence="1">
    <location>
        <begin position="520"/>
        <end position="531"/>
    </location>
</feature>
<feature type="compositionally biased region" description="Polar residues" evidence="1">
    <location>
        <begin position="759"/>
        <end position="768"/>
    </location>
</feature>
<gene>
    <name evidence="3" type="ORF">EI555_019048</name>
</gene>
<dbReference type="EMBL" id="RWIC01001097">
    <property type="protein sequence ID" value="TKC37737.1"/>
    <property type="molecule type" value="Genomic_DNA"/>
</dbReference>
<dbReference type="InterPro" id="IPR000195">
    <property type="entry name" value="Rab-GAP-TBC_dom"/>
</dbReference>
<proteinExistence type="predicted"/>
<dbReference type="SMART" id="SM00164">
    <property type="entry name" value="TBC"/>
    <property type="match status" value="1"/>
</dbReference>
<name>A0A4U1ENT9_MONMO</name>
<dbReference type="Pfam" id="PF00566">
    <property type="entry name" value="RabGAP-TBC"/>
    <property type="match status" value="1"/>
</dbReference>
<dbReference type="PANTHER" id="PTHR47219">
    <property type="entry name" value="RAB GTPASE-ACTIVATING PROTEIN 1-LIKE"/>
    <property type="match status" value="1"/>
</dbReference>
<feature type="region of interest" description="Disordered" evidence="1">
    <location>
        <begin position="657"/>
        <end position="683"/>
    </location>
</feature>
<feature type="region of interest" description="Disordered" evidence="1">
    <location>
        <begin position="719"/>
        <end position="822"/>
    </location>
</feature>
<reference evidence="4" key="1">
    <citation type="journal article" date="2019" name="IScience">
        <title>Narwhal Genome Reveals Long-Term Low Genetic Diversity despite Current Large Abundance Size.</title>
        <authorList>
            <person name="Westbury M.V."/>
            <person name="Petersen B."/>
            <person name="Garde E."/>
            <person name="Heide-Jorgensen M.P."/>
            <person name="Lorenzen E.D."/>
        </authorList>
    </citation>
    <scope>NUCLEOTIDE SEQUENCE [LARGE SCALE GENOMIC DNA]</scope>
</reference>
<organism evidence="3 4">
    <name type="scientific">Monodon monoceros</name>
    <name type="common">Narwhal</name>
    <name type="synonym">Ceratodon monodon</name>
    <dbReference type="NCBI Taxonomy" id="40151"/>
    <lineage>
        <taxon>Eukaryota</taxon>
        <taxon>Metazoa</taxon>
        <taxon>Chordata</taxon>
        <taxon>Craniata</taxon>
        <taxon>Vertebrata</taxon>
        <taxon>Euteleostomi</taxon>
        <taxon>Mammalia</taxon>
        <taxon>Eutheria</taxon>
        <taxon>Laurasiatheria</taxon>
        <taxon>Artiodactyla</taxon>
        <taxon>Whippomorpha</taxon>
        <taxon>Cetacea</taxon>
        <taxon>Odontoceti</taxon>
        <taxon>Monodontidae</taxon>
        <taxon>Monodon</taxon>
    </lineage>
</organism>
<feature type="domain" description="Rab-GAP TBC" evidence="2">
    <location>
        <begin position="78"/>
        <end position="479"/>
    </location>
</feature>
<evidence type="ECO:0000313" key="4">
    <source>
        <dbReference type="Proteomes" id="UP000308365"/>
    </source>
</evidence>
<dbReference type="GO" id="GO:0031267">
    <property type="term" value="F:small GTPase binding"/>
    <property type="evidence" value="ECO:0007669"/>
    <property type="project" value="TreeGrafter"/>
</dbReference>
<dbReference type="PANTHER" id="PTHR47219:SF25">
    <property type="entry name" value="RAB-GAP TBC DOMAIN-CONTAINING PROTEIN"/>
    <property type="match status" value="1"/>
</dbReference>
<feature type="compositionally biased region" description="Polar residues" evidence="1">
    <location>
        <begin position="738"/>
        <end position="751"/>
    </location>
</feature>
<feature type="region of interest" description="Disordered" evidence="1">
    <location>
        <begin position="336"/>
        <end position="388"/>
    </location>
</feature>
<evidence type="ECO:0000256" key="1">
    <source>
        <dbReference type="SAM" id="MobiDB-lite"/>
    </source>
</evidence>
<feature type="region of interest" description="Disordered" evidence="1">
    <location>
        <begin position="143"/>
        <end position="171"/>
    </location>
</feature>
<feature type="region of interest" description="Disordered" evidence="1">
    <location>
        <begin position="502"/>
        <end position="550"/>
    </location>
</feature>
<feature type="compositionally biased region" description="Polar residues" evidence="1">
    <location>
        <begin position="340"/>
        <end position="353"/>
    </location>
</feature>
<comment type="caution">
    <text evidence="3">The sequence shown here is derived from an EMBL/GenBank/DDBJ whole genome shotgun (WGS) entry which is preliminary data.</text>
</comment>
<dbReference type="AlphaFoldDB" id="A0A4U1ENT9"/>
<evidence type="ECO:0000313" key="3">
    <source>
        <dbReference type="EMBL" id="TKC37737.1"/>
    </source>
</evidence>
<dbReference type="InterPro" id="IPR050302">
    <property type="entry name" value="Rab_GAP_TBC_domain"/>
</dbReference>
<feature type="compositionally biased region" description="Basic and acidic residues" evidence="1">
    <location>
        <begin position="807"/>
        <end position="816"/>
    </location>
</feature>
<dbReference type="InterPro" id="IPR035969">
    <property type="entry name" value="Rab-GAP_TBC_sf"/>
</dbReference>
<dbReference type="PROSITE" id="PS50086">
    <property type="entry name" value="TBC_RABGAP"/>
    <property type="match status" value="1"/>
</dbReference>
<protein>
    <recommendedName>
        <fullName evidence="2">Rab-GAP TBC domain-containing protein</fullName>
    </recommendedName>
</protein>